<evidence type="ECO:0000313" key="1">
    <source>
        <dbReference type="EMBL" id="CAK9209440.1"/>
    </source>
</evidence>
<accession>A0ABP0TZV4</accession>
<dbReference type="EMBL" id="OZ019909">
    <property type="protein sequence ID" value="CAK9209440.1"/>
    <property type="molecule type" value="Genomic_DNA"/>
</dbReference>
<protein>
    <recommendedName>
        <fullName evidence="3">AUGMIN subunit 4</fullName>
    </recommendedName>
</protein>
<dbReference type="InterPro" id="IPR029327">
    <property type="entry name" value="HAUS4"/>
</dbReference>
<dbReference type="PANTHER" id="PTHR16219">
    <property type="entry name" value="AUGMIN SUBUNIT 4 FAMILY MEMBER"/>
    <property type="match status" value="1"/>
</dbReference>
<gene>
    <name evidence="1" type="ORF">CSSPTR1EN2_LOCUS9729</name>
</gene>
<evidence type="ECO:0008006" key="3">
    <source>
        <dbReference type="Google" id="ProtNLM"/>
    </source>
</evidence>
<sequence length="436" mass="48430">MVKAVLMAAVAPGHAMGQGVATLLEQLDRHYLAPDGSLATKSAYLDLVQAREEMARERLRYLEGVAVYSEAVALVEEYQQALSVASMGGVRDLMSVFAQLDLRSSPQTYDALEQRLAVSEAIQRLRLPLLSKDGDVPDDDTAEWGNVSRSSFDSITTSISLSTTTTVHTTTASTASATVASGSGTQAEVVEPGVGGVANRFLGISPAWLRQTHLSRSLLADDNTGYQTTLIPEIEGRLRSKCDKLAAAFEPNEADAAGPHSSNSLQLPERVKLAVEDVEVEEAALLVDLYAADRKFSEYYNVLEQILGILLRLIKEFKLQHQHEYDGMRKEWLCKRCQTMSTKLRVLEHLLLRDTYTQESLPALQKIRGYVMEANEEATAAYNRAVTRLREYQGVDQYFDDIARRYHDLVMKLEGIQWTIQQVEMDLESAHEHASC</sequence>
<proteinExistence type="predicted"/>
<keyword evidence="2" id="KW-1185">Reference proteome</keyword>
<dbReference type="Proteomes" id="UP001497512">
    <property type="component" value="Chromosome 17"/>
</dbReference>
<reference evidence="1" key="1">
    <citation type="submission" date="2024-02" db="EMBL/GenBank/DDBJ databases">
        <authorList>
            <consortium name="ELIXIR-Norway"/>
            <consortium name="Elixir Norway"/>
        </authorList>
    </citation>
    <scope>NUCLEOTIDE SEQUENCE</scope>
</reference>
<name>A0ABP0TZV4_9BRYO</name>
<dbReference type="Pfam" id="PF14735">
    <property type="entry name" value="HAUS4"/>
    <property type="match status" value="1"/>
</dbReference>
<evidence type="ECO:0000313" key="2">
    <source>
        <dbReference type="Proteomes" id="UP001497512"/>
    </source>
</evidence>
<organism evidence="1 2">
    <name type="scientific">Sphagnum troendelagicum</name>
    <dbReference type="NCBI Taxonomy" id="128251"/>
    <lineage>
        <taxon>Eukaryota</taxon>
        <taxon>Viridiplantae</taxon>
        <taxon>Streptophyta</taxon>
        <taxon>Embryophyta</taxon>
        <taxon>Bryophyta</taxon>
        <taxon>Sphagnophytina</taxon>
        <taxon>Sphagnopsida</taxon>
        <taxon>Sphagnales</taxon>
        <taxon>Sphagnaceae</taxon>
        <taxon>Sphagnum</taxon>
    </lineage>
</organism>
<dbReference type="PANTHER" id="PTHR16219:SF1">
    <property type="entry name" value="HAUS AUGMIN-LIKE COMPLEX SUBUNIT 4"/>
    <property type="match status" value="1"/>
</dbReference>